<accession>A0A1W1ZY81</accession>
<protein>
    <submittedName>
        <fullName evidence="1">Uncharacterized protein</fullName>
    </submittedName>
</protein>
<organism evidence="1 2">
    <name type="scientific">Primorskyibacter flagellatus</name>
    <dbReference type="NCBI Taxonomy" id="1387277"/>
    <lineage>
        <taxon>Bacteria</taxon>
        <taxon>Pseudomonadati</taxon>
        <taxon>Pseudomonadota</taxon>
        <taxon>Alphaproteobacteria</taxon>
        <taxon>Rhodobacterales</taxon>
        <taxon>Roseobacteraceae</taxon>
        <taxon>Primorskyibacter</taxon>
    </lineage>
</organism>
<name>A0A1W1ZY81_9RHOB</name>
<dbReference type="Proteomes" id="UP000192330">
    <property type="component" value="Unassembled WGS sequence"/>
</dbReference>
<dbReference type="EMBL" id="FWYD01000002">
    <property type="protein sequence ID" value="SMC53101.1"/>
    <property type="molecule type" value="Genomic_DNA"/>
</dbReference>
<dbReference type="AlphaFoldDB" id="A0A1W1ZY81"/>
<dbReference type="OrthoDB" id="7829925at2"/>
<gene>
    <name evidence="1" type="ORF">SAMN06295998_102226</name>
</gene>
<sequence>MTTWIYDRMMMRPAFLLGAIVSLLAGCEAGPAGHRGLLASARGTASVDANPITTLPVVGGEVVLSAPDDYCIDLETVESKRTRAFAVIASCQILSGDTSGALVPPVLVTVTVGGKDPGAQIPSPEQIATSAGGGLLRSSARNGVSVVQLAKGGTGVLPNGDQRYWRGAFLVAGRQVGLALYAPKGSEMASANGGAFLQATARAIRSASPDVDDTAQQEALPVGTDAANAATAPRRTAMLRGAGEAGKAAAAGSQPRQQGLGAAIGSLFKGDALR</sequence>
<keyword evidence="2" id="KW-1185">Reference proteome</keyword>
<proteinExistence type="predicted"/>
<reference evidence="1 2" key="1">
    <citation type="submission" date="2017-04" db="EMBL/GenBank/DDBJ databases">
        <authorList>
            <person name="Afonso C.L."/>
            <person name="Miller P.J."/>
            <person name="Scott M.A."/>
            <person name="Spackman E."/>
            <person name="Goraichik I."/>
            <person name="Dimitrov K.M."/>
            <person name="Suarez D.L."/>
            <person name="Swayne D.E."/>
        </authorList>
    </citation>
    <scope>NUCLEOTIDE SEQUENCE [LARGE SCALE GENOMIC DNA]</scope>
    <source>
        <strain evidence="1 2">CGMCC 1.12644</strain>
    </source>
</reference>
<evidence type="ECO:0000313" key="2">
    <source>
        <dbReference type="Proteomes" id="UP000192330"/>
    </source>
</evidence>
<dbReference type="RefSeq" id="WP_143514484.1">
    <property type="nucleotide sequence ID" value="NZ_FWYD01000002.1"/>
</dbReference>
<dbReference type="STRING" id="1387277.SAMN06295998_102226"/>
<evidence type="ECO:0000313" key="1">
    <source>
        <dbReference type="EMBL" id="SMC53101.1"/>
    </source>
</evidence>